<evidence type="ECO:0000256" key="1">
    <source>
        <dbReference type="SAM" id="Coils"/>
    </source>
</evidence>
<comment type="caution">
    <text evidence="2">The sequence shown here is derived from an EMBL/GenBank/DDBJ whole genome shotgun (WGS) entry which is preliminary data.</text>
</comment>
<keyword evidence="1" id="KW-0175">Coiled coil</keyword>
<dbReference type="AlphaFoldDB" id="A0A2N5H7T2"/>
<proteinExistence type="predicted"/>
<accession>A0A2N5H7T2</accession>
<keyword evidence="3" id="KW-1185">Reference proteome</keyword>
<dbReference type="Proteomes" id="UP000234950">
    <property type="component" value="Unassembled WGS sequence"/>
</dbReference>
<sequence length="125" mass="14193">MPFFRLFTSKKIFTKKISELEKKISSLESKINEVKTEVKAIRIPSPPKEKENNPTVQINHLQVDQIVIEHLDYANNFGQLGIKELSGKLNIGSTYEGDISEKINEIVKQKLGKEAAVNIKAKKEE</sequence>
<dbReference type="EMBL" id="PGVE01000091">
    <property type="protein sequence ID" value="PLS01584.1"/>
    <property type="molecule type" value="Genomic_DNA"/>
</dbReference>
<evidence type="ECO:0000313" key="2">
    <source>
        <dbReference type="EMBL" id="PLS01584.1"/>
    </source>
</evidence>
<protein>
    <submittedName>
        <fullName evidence="2">Uncharacterized protein</fullName>
    </submittedName>
</protein>
<evidence type="ECO:0000313" key="3">
    <source>
        <dbReference type="Proteomes" id="UP000234950"/>
    </source>
</evidence>
<reference evidence="2 3" key="1">
    <citation type="submission" date="2017-11" db="EMBL/GenBank/DDBJ databases">
        <title>Comparitive Functional Genomics of Dry Heat Resistant strains isolated from the Viking Spacecraft.</title>
        <authorList>
            <person name="Seuylemezian A."/>
            <person name="Cooper K."/>
            <person name="Vaishampayan P."/>
        </authorList>
    </citation>
    <scope>NUCLEOTIDE SEQUENCE [LARGE SCALE GENOMIC DNA]</scope>
    <source>
        <strain evidence="2 3">V32-6</strain>
    </source>
</reference>
<gene>
    <name evidence="2" type="ORF">CVD27_24650</name>
</gene>
<name>A0A2N5H7T2_9BACI</name>
<organism evidence="2 3">
    <name type="scientific">Neobacillus cucumis</name>
    <dbReference type="NCBI Taxonomy" id="1740721"/>
    <lineage>
        <taxon>Bacteria</taxon>
        <taxon>Bacillati</taxon>
        <taxon>Bacillota</taxon>
        <taxon>Bacilli</taxon>
        <taxon>Bacillales</taxon>
        <taxon>Bacillaceae</taxon>
        <taxon>Neobacillus</taxon>
    </lineage>
</organism>
<feature type="coiled-coil region" evidence="1">
    <location>
        <begin position="10"/>
        <end position="37"/>
    </location>
</feature>